<dbReference type="SUPFAM" id="SSF51735">
    <property type="entry name" value="NAD(P)-binding Rossmann-fold domains"/>
    <property type="match status" value="1"/>
</dbReference>
<dbReference type="AlphaFoldDB" id="A0A1F5NMT1"/>
<dbReference type="Gene3D" id="3.40.50.720">
    <property type="entry name" value="NAD(P)-binding Rossmann-like Domain"/>
    <property type="match status" value="1"/>
</dbReference>
<dbReference type="InterPro" id="IPR013154">
    <property type="entry name" value="ADH-like_N"/>
</dbReference>
<evidence type="ECO:0000256" key="3">
    <source>
        <dbReference type="ARBA" id="ARBA00023002"/>
    </source>
</evidence>
<dbReference type="Pfam" id="PF00107">
    <property type="entry name" value="ADH_zinc_N"/>
    <property type="match status" value="1"/>
</dbReference>
<keyword evidence="3" id="KW-0560">Oxidoreductase</keyword>
<dbReference type="Gene3D" id="3.90.180.10">
    <property type="entry name" value="Medium-chain alcohol dehydrogenases, catalytic domain"/>
    <property type="match status" value="2"/>
</dbReference>
<dbReference type="PROSITE" id="PS00059">
    <property type="entry name" value="ADH_ZINC"/>
    <property type="match status" value="1"/>
</dbReference>
<evidence type="ECO:0000313" key="8">
    <source>
        <dbReference type="EMBL" id="OGE78834.1"/>
    </source>
</evidence>
<proteinExistence type="inferred from homology"/>
<evidence type="ECO:0000313" key="9">
    <source>
        <dbReference type="Proteomes" id="UP000176864"/>
    </source>
</evidence>
<dbReference type="InterPro" id="IPR002328">
    <property type="entry name" value="ADH_Zn_CS"/>
</dbReference>
<sequence>MQALIFDKRKYDWDNSKGFEKVDVPMPTIQKDDDVIIRVHYAGVCGSDKGIWYRQAFKEQILNSIDAENNPTQPPLTLRGGEKQNPPLKIRGEGGVMNPKSYRIIGHEFFGEVVEVGKAVNNIKKGDFVSCESHVVDNKCYQCLLGQKEVCTNEKILGISHDGGFAEYARVPAHVVRKTDTGKIRPEVAAMQEPFGNAVHAASKVDMKDKTVAIFGLGPIGLFLLLIAKARGAKSIIGVEPNPISIEMAKKLGIDYVIPLRTTNHYESTNPYKHNAEVTDEIIQITKGVGVDVSFEMAGYNSSVNNCLYATRRGGEIILFGIKQGDFIFENYNRLIVHGFTLHAVIGRQLWQTWETTRELLEDHTNQIQEKLFNVILDQGKNTILPLSDYTKERFEQMLHDHPKFLIQM</sequence>
<name>A0A1F5NMT1_9BACT</name>
<dbReference type="GO" id="GO:0016491">
    <property type="term" value="F:oxidoreductase activity"/>
    <property type="evidence" value="ECO:0007669"/>
    <property type="project" value="UniProtKB-KW"/>
</dbReference>
<accession>A0A1F5NMT1</accession>
<dbReference type="PANTHER" id="PTHR43401">
    <property type="entry name" value="L-THREONINE 3-DEHYDROGENASE"/>
    <property type="match status" value="1"/>
</dbReference>
<dbReference type="Pfam" id="PF08240">
    <property type="entry name" value="ADH_N"/>
    <property type="match status" value="1"/>
</dbReference>
<evidence type="ECO:0000259" key="6">
    <source>
        <dbReference type="Pfam" id="PF00107"/>
    </source>
</evidence>
<gene>
    <name evidence="8" type="ORF">A2751_01415</name>
</gene>
<feature type="domain" description="Alcohol dehydrogenase-like N-terminal" evidence="7">
    <location>
        <begin position="96"/>
        <end position="177"/>
    </location>
</feature>
<comment type="cofactor">
    <cofactor evidence="4">
        <name>Zn(2+)</name>
        <dbReference type="ChEBI" id="CHEBI:29105"/>
    </cofactor>
</comment>
<dbReference type="InterPro" id="IPR036291">
    <property type="entry name" value="NAD(P)-bd_dom_sf"/>
</dbReference>
<evidence type="ECO:0000256" key="2">
    <source>
        <dbReference type="ARBA" id="ARBA00022833"/>
    </source>
</evidence>
<reference evidence="8 9" key="1">
    <citation type="journal article" date="2016" name="Nat. Commun.">
        <title>Thousands of microbial genomes shed light on interconnected biogeochemical processes in an aquifer system.</title>
        <authorList>
            <person name="Anantharaman K."/>
            <person name="Brown C.T."/>
            <person name="Hug L.A."/>
            <person name="Sharon I."/>
            <person name="Castelle C.J."/>
            <person name="Probst A.J."/>
            <person name="Thomas B.C."/>
            <person name="Singh A."/>
            <person name="Wilkins M.J."/>
            <person name="Karaoz U."/>
            <person name="Brodie E.L."/>
            <person name="Williams K.H."/>
            <person name="Hubbard S.S."/>
            <person name="Banfield J.F."/>
        </authorList>
    </citation>
    <scope>NUCLEOTIDE SEQUENCE [LARGE SCALE GENOMIC DNA]</scope>
</reference>
<feature type="domain" description="Alcohol dehydrogenase-like C-terminal" evidence="6">
    <location>
        <begin position="219"/>
        <end position="361"/>
    </location>
</feature>
<dbReference type="InterPro" id="IPR011032">
    <property type="entry name" value="GroES-like_sf"/>
</dbReference>
<dbReference type="Proteomes" id="UP000176864">
    <property type="component" value="Unassembled WGS sequence"/>
</dbReference>
<organism evidence="8 9">
    <name type="scientific">Candidatus Doudnabacteria bacterium RIFCSPHIGHO2_01_FULL_46_14</name>
    <dbReference type="NCBI Taxonomy" id="1817824"/>
    <lineage>
        <taxon>Bacteria</taxon>
        <taxon>Candidatus Doudnaibacteriota</taxon>
    </lineage>
</organism>
<evidence type="ECO:0008006" key="10">
    <source>
        <dbReference type="Google" id="ProtNLM"/>
    </source>
</evidence>
<dbReference type="SUPFAM" id="SSF50129">
    <property type="entry name" value="GroES-like"/>
    <property type="match status" value="1"/>
</dbReference>
<protein>
    <recommendedName>
        <fullName evidence="10">Theronine dehydrogenase</fullName>
    </recommendedName>
</protein>
<evidence type="ECO:0000256" key="4">
    <source>
        <dbReference type="RuleBase" id="RU361277"/>
    </source>
</evidence>
<dbReference type="STRING" id="1817824.A2751_01415"/>
<dbReference type="PANTHER" id="PTHR43401:SF2">
    <property type="entry name" value="L-THREONINE 3-DEHYDROGENASE"/>
    <property type="match status" value="1"/>
</dbReference>
<keyword evidence="2 4" id="KW-0862">Zinc</keyword>
<dbReference type="GO" id="GO:0008270">
    <property type="term" value="F:zinc ion binding"/>
    <property type="evidence" value="ECO:0007669"/>
    <property type="project" value="InterPro"/>
</dbReference>
<comment type="caution">
    <text evidence="8">The sequence shown here is derived from an EMBL/GenBank/DDBJ whole genome shotgun (WGS) entry which is preliminary data.</text>
</comment>
<evidence type="ECO:0000259" key="7">
    <source>
        <dbReference type="Pfam" id="PF08240"/>
    </source>
</evidence>
<feature type="region of interest" description="Disordered" evidence="5">
    <location>
        <begin position="67"/>
        <end position="92"/>
    </location>
</feature>
<keyword evidence="1 4" id="KW-0479">Metal-binding</keyword>
<evidence type="ECO:0000256" key="5">
    <source>
        <dbReference type="SAM" id="MobiDB-lite"/>
    </source>
</evidence>
<dbReference type="InterPro" id="IPR050129">
    <property type="entry name" value="Zn_alcohol_dh"/>
</dbReference>
<dbReference type="EMBL" id="MFEK01000013">
    <property type="protein sequence ID" value="OGE78834.1"/>
    <property type="molecule type" value="Genomic_DNA"/>
</dbReference>
<dbReference type="InterPro" id="IPR013149">
    <property type="entry name" value="ADH-like_C"/>
</dbReference>
<comment type="similarity">
    <text evidence="4">Belongs to the zinc-containing alcohol dehydrogenase family.</text>
</comment>
<evidence type="ECO:0000256" key="1">
    <source>
        <dbReference type="ARBA" id="ARBA00022723"/>
    </source>
</evidence>